<reference evidence="1 2" key="1">
    <citation type="submission" date="2014-11" db="EMBL/GenBank/DDBJ databases">
        <authorList>
            <person name="Diene M.Seydina."/>
        </authorList>
    </citation>
    <scope>NUCLEOTIDE SEQUENCE [LARGE SCALE GENOMIC DNA]</scope>
    <source>
        <strain evidence="1 2">Neisseria meningitidis CHUV</strain>
    </source>
</reference>
<proteinExistence type="predicted"/>
<name>A0A0H5QAZ3_NEIMI</name>
<sequence length="122" mass="13933">MRIFKNQWIVKFAKKHKINDSELLEAVERADNGLIDADLGGGVIKQRIARQGQGRSGGYRSLILFKQADRAFFVYAFAKNDRENISDKELDVYRKAAAYYLKYTRAELAALKEDGIITEIES</sequence>
<dbReference type="EMBL" id="CVTF01000056">
    <property type="protein sequence ID" value="CRY99222.1"/>
    <property type="molecule type" value="Genomic_DNA"/>
</dbReference>
<evidence type="ECO:0008006" key="3">
    <source>
        <dbReference type="Google" id="ProtNLM"/>
    </source>
</evidence>
<evidence type="ECO:0000313" key="2">
    <source>
        <dbReference type="Proteomes" id="UP000182715"/>
    </source>
</evidence>
<dbReference type="AlphaFoldDB" id="A0A0H5QAZ3"/>
<protein>
    <recommendedName>
        <fullName evidence="3">Type II toxin-antitoxin system RelE/ParE family toxin</fullName>
    </recommendedName>
</protein>
<dbReference type="InterPro" id="IPR009387">
    <property type="entry name" value="HigB-2"/>
</dbReference>
<dbReference type="Proteomes" id="UP000182715">
    <property type="component" value="Unassembled WGS sequence"/>
</dbReference>
<dbReference type="PIRSF" id="PIRSF018634">
    <property type="entry name" value="UCP018634"/>
    <property type="match status" value="1"/>
</dbReference>
<dbReference type="OMA" id="RWAKSEN"/>
<organism evidence="1 2">
    <name type="scientific">Neisseria meningitidis serogroup B</name>
    <dbReference type="NCBI Taxonomy" id="491"/>
    <lineage>
        <taxon>Bacteria</taxon>
        <taxon>Pseudomonadati</taxon>
        <taxon>Pseudomonadota</taxon>
        <taxon>Betaproteobacteria</taxon>
        <taxon>Neisseriales</taxon>
        <taxon>Neisseriaceae</taxon>
        <taxon>Neisseria</taxon>
    </lineage>
</organism>
<dbReference type="Pfam" id="PF06296">
    <property type="entry name" value="RelE"/>
    <property type="match status" value="1"/>
</dbReference>
<evidence type="ECO:0000313" key="1">
    <source>
        <dbReference type="EMBL" id="CRY99222.1"/>
    </source>
</evidence>
<accession>A0A0H5QAZ3</accession>